<dbReference type="PANTHER" id="PTHR48081">
    <property type="entry name" value="AB HYDROLASE SUPERFAMILY PROTEIN C4A8.06C"/>
    <property type="match status" value="1"/>
</dbReference>
<evidence type="ECO:0000256" key="1">
    <source>
        <dbReference type="ARBA" id="ARBA00022801"/>
    </source>
</evidence>
<dbReference type="Proteomes" id="UP001218231">
    <property type="component" value="Plasmid unnamed1"/>
</dbReference>
<organism evidence="3 4">
    <name type="scientific">Novosphingobium humi</name>
    <dbReference type="NCBI Taxonomy" id="2282397"/>
    <lineage>
        <taxon>Bacteria</taxon>
        <taxon>Pseudomonadati</taxon>
        <taxon>Pseudomonadota</taxon>
        <taxon>Alphaproteobacteria</taxon>
        <taxon>Sphingomonadales</taxon>
        <taxon>Sphingomonadaceae</taxon>
        <taxon>Novosphingobium</taxon>
    </lineage>
</organism>
<feature type="domain" description="BD-FAE-like" evidence="2">
    <location>
        <begin position="41"/>
        <end position="229"/>
    </location>
</feature>
<geneLocation type="plasmid" evidence="3 4">
    <name>unnamed1</name>
</geneLocation>
<dbReference type="EMBL" id="CP117418">
    <property type="protein sequence ID" value="WCT79157.1"/>
    <property type="molecule type" value="Genomic_DNA"/>
</dbReference>
<dbReference type="SUPFAM" id="SSF53474">
    <property type="entry name" value="alpha/beta-Hydrolases"/>
    <property type="match status" value="1"/>
</dbReference>
<dbReference type="InterPro" id="IPR050300">
    <property type="entry name" value="GDXG_lipolytic_enzyme"/>
</dbReference>
<dbReference type="RefSeq" id="WP_273619441.1">
    <property type="nucleotide sequence ID" value="NZ_CP117418.1"/>
</dbReference>
<evidence type="ECO:0000313" key="3">
    <source>
        <dbReference type="EMBL" id="WCT79157.1"/>
    </source>
</evidence>
<proteinExistence type="predicted"/>
<sequence length="281" mass="30298">MSSNRIARHPHPYALAASLPKTLPDARIRYGEDSPVQFADLRIPKGHTPAGGFPVIIFIHGGGWLADWTKDYSAPFVEALTSAGFATWDVEFRRMGNCKGGYPSTFQDVARAADHARALAPSFPLDLDRVIAIGHSSGGHLALWLAGRGGLSSESPLYAADPIRLKGVISIAGVNDLDYALEHGTRADILQLLDTIREQADPLMAQTSPARLLPMDVPQTLIVGTAEDRWRRDMTHHYAQAALRAGDAVQLLEPEGLDHFDVVDPAGPAFELVVAAAKAMV</sequence>
<dbReference type="PANTHER" id="PTHR48081:SF33">
    <property type="entry name" value="KYNURENINE FORMAMIDASE"/>
    <property type="match status" value="1"/>
</dbReference>
<keyword evidence="3" id="KW-0614">Plasmid</keyword>
<reference evidence="3 4" key="1">
    <citation type="submission" date="2023-02" db="EMBL/GenBank/DDBJ databases">
        <title>Genome sequence of Novosphingobium humi KACC 19094.</title>
        <authorList>
            <person name="Kim S."/>
            <person name="Heo J."/>
            <person name="Kwon S.-W."/>
        </authorList>
    </citation>
    <scope>NUCLEOTIDE SEQUENCE [LARGE SCALE GENOMIC DNA]</scope>
    <source>
        <strain evidence="3 4">KACC 19094</strain>
        <plasmid evidence="3 4">unnamed1</plasmid>
    </source>
</reference>
<evidence type="ECO:0000313" key="4">
    <source>
        <dbReference type="Proteomes" id="UP001218231"/>
    </source>
</evidence>
<evidence type="ECO:0000259" key="2">
    <source>
        <dbReference type="Pfam" id="PF20434"/>
    </source>
</evidence>
<dbReference type="InterPro" id="IPR049492">
    <property type="entry name" value="BD-FAE-like_dom"/>
</dbReference>
<name>A0ABY7U0V0_9SPHN</name>
<keyword evidence="1 3" id="KW-0378">Hydrolase</keyword>
<dbReference type="Pfam" id="PF20434">
    <property type="entry name" value="BD-FAE"/>
    <property type="match status" value="1"/>
</dbReference>
<dbReference type="GO" id="GO:0016787">
    <property type="term" value="F:hydrolase activity"/>
    <property type="evidence" value="ECO:0007669"/>
    <property type="project" value="UniProtKB-KW"/>
</dbReference>
<keyword evidence="4" id="KW-1185">Reference proteome</keyword>
<protein>
    <submittedName>
        <fullName evidence="3">Alpha/beta hydrolase</fullName>
    </submittedName>
</protein>
<accession>A0ABY7U0V0</accession>
<gene>
    <name evidence="3" type="ORF">PQ457_19305</name>
</gene>
<dbReference type="InterPro" id="IPR029058">
    <property type="entry name" value="AB_hydrolase_fold"/>
</dbReference>
<dbReference type="Gene3D" id="3.40.50.1820">
    <property type="entry name" value="alpha/beta hydrolase"/>
    <property type="match status" value="1"/>
</dbReference>